<protein>
    <submittedName>
        <fullName evidence="1">Uncharacterized protein</fullName>
    </submittedName>
</protein>
<dbReference type="AlphaFoldDB" id="A0A9E7H998"/>
<sequence length="60" mass="6789">MDALARSKKVRTNGSVKTKEKAVCASFALRREKNVEVTGNLAAWNSDRRRHEMVSRTVVE</sequence>
<organism evidence="1 2">
    <name type="scientific">Musa troglodytarum</name>
    <name type="common">fe'i banana</name>
    <dbReference type="NCBI Taxonomy" id="320322"/>
    <lineage>
        <taxon>Eukaryota</taxon>
        <taxon>Viridiplantae</taxon>
        <taxon>Streptophyta</taxon>
        <taxon>Embryophyta</taxon>
        <taxon>Tracheophyta</taxon>
        <taxon>Spermatophyta</taxon>
        <taxon>Magnoliopsida</taxon>
        <taxon>Liliopsida</taxon>
        <taxon>Zingiberales</taxon>
        <taxon>Musaceae</taxon>
        <taxon>Musa</taxon>
    </lineage>
</organism>
<reference evidence="1" key="1">
    <citation type="submission" date="2022-05" db="EMBL/GenBank/DDBJ databases">
        <title>The Musa troglodytarum L. genome provides insights into the mechanism of non-climacteric behaviour and enrichment of carotenoids.</title>
        <authorList>
            <person name="Wang J."/>
        </authorList>
    </citation>
    <scope>NUCLEOTIDE SEQUENCE</scope>
    <source>
        <tissue evidence="1">Leaf</tissue>
    </source>
</reference>
<keyword evidence="2" id="KW-1185">Reference proteome</keyword>
<proteinExistence type="predicted"/>
<accession>A0A9E7H998</accession>
<name>A0A9E7H998_9LILI</name>
<evidence type="ECO:0000313" key="1">
    <source>
        <dbReference type="EMBL" id="URE25842.1"/>
    </source>
</evidence>
<dbReference type="Proteomes" id="UP001055439">
    <property type="component" value="Chromosome 8"/>
</dbReference>
<dbReference type="EMBL" id="CP097510">
    <property type="protein sequence ID" value="URE25842.1"/>
    <property type="molecule type" value="Genomic_DNA"/>
</dbReference>
<gene>
    <name evidence="1" type="ORF">MUK42_37153</name>
</gene>
<evidence type="ECO:0000313" key="2">
    <source>
        <dbReference type="Proteomes" id="UP001055439"/>
    </source>
</evidence>